<evidence type="ECO:0000313" key="2">
    <source>
        <dbReference type="Proteomes" id="UP001497535"/>
    </source>
</evidence>
<gene>
    <name evidence="1" type="ORF">MENTE1834_LOCUS29574</name>
</gene>
<evidence type="ECO:0000313" key="1">
    <source>
        <dbReference type="EMBL" id="CAK5082300.1"/>
    </source>
</evidence>
<organism evidence="1 2">
    <name type="scientific">Meloidogyne enterolobii</name>
    <name type="common">Root-knot nematode worm</name>
    <name type="synonym">Meloidogyne mayaguensis</name>
    <dbReference type="NCBI Taxonomy" id="390850"/>
    <lineage>
        <taxon>Eukaryota</taxon>
        <taxon>Metazoa</taxon>
        <taxon>Ecdysozoa</taxon>
        <taxon>Nematoda</taxon>
        <taxon>Chromadorea</taxon>
        <taxon>Rhabditida</taxon>
        <taxon>Tylenchina</taxon>
        <taxon>Tylenchomorpha</taxon>
        <taxon>Tylenchoidea</taxon>
        <taxon>Meloidogynidae</taxon>
        <taxon>Meloidogyninae</taxon>
        <taxon>Meloidogyne</taxon>
    </lineage>
</organism>
<comment type="caution">
    <text evidence="1">The sequence shown here is derived from an EMBL/GenBank/DDBJ whole genome shotgun (WGS) entry which is preliminary data.</text>
</comment>
<proteinExistence type="predicted"/>
<dbReference type="Proteomes" id="UP001497535">
    <property type="component" value="Unassembled WGS sequence"/>
</dbReference>
<accession>A0ACB0ZWD8</accession>
<keyword evidence="2" id="KW-1185">Reference proteome</keyword>
<name>A0ACB0ZWD8_MELEN</name>
<reference evidence="1" key="1">
    <citation type="submission" date="2023-11" db="EMBL/GenBank/DDBJ databases">
        <authorList>
            <person name="Poullet M."/>
        </authorList>
    </citation>
    <scope>NUCLEOTIDE SEQUENCE</scope>
    <source>
        <strain evidence="1">E1834</strain>
    </source>
</reference>
<sequence length="293" mass="33568">MVDKLRNSEANTRRIENVEACFGSSGRKLLETGRVLIGEGILIKICRKKPKARQFFLFNDLLIYGSIIINRKRYSNQHIIPLEEVKLENIEDEGDARNGWLIKTRIKSFLVYASTPSEKREWMLHIERCIQDLLKEGRLPPSDYAALWVPDKEAVKCMCCHTSHFTVIQRRHHCRACGKVVCSSCSSKSFMLEGISKKPVRVCDTVFEFFKNFIFGFFFQCYNKLCQGMSPKPVAPLGQLVGGGGENSLRTRDSSPINANDSSDSDGEEPLQQQNDWERAHDEVLNSYFKWNC</sequence>
<dbReference type="EMBL" id="CAVMJV010000046">
    <property type="protein sequence ID" value="CAK5082300.1"/>
    <property type="molecule type" value="Genomic_DNA"/>
</dbReference>
<protein>
    <submittedName>
        <fullName evidence="1">Uncharacterized protein</fullName>
    </submittedName>
</protein>